<keyword evidence="1" id="KW-0175">Coiled coil</keyword>
<accession>A0A8J3EWC0</accession>
<gene>
    <name evidence="3" type="ORF">GCM10007380_05180</name>
</gene>
<evidence type="ECO:0000313" key="4">
    <source>
        <dbReference type="Proteomes" id="UP000626244"/>
    </source>
</evidence>
<dbReference type="GO" id="GO:0003676">
    <property type="term" value="F:nucleic acid binding"/>
    <property type="evidence" value="ECO:0007669"/>
    <property type="project" value="InterPro"/>
</dbReference>
<dbReference type="InterPro" id="IPR003615">
    <property type="entry name" value="HNH_nuc"/>
</dbReference>
<dbReference type="Proteomes" id="UP000626244">
    <property type="component" value="Unassembled WGS sequence"/>
</dbReference>
<comment type="caution">
    <text evidence="3">The sequence shown here is derived from an EMBL/GenBank/DDBJ whole genome shotgun (WGS) entry which is preliminary data.</text>
</comment>
<protein>
    <recommendedName>
        <fullName evidence="2">HNH nuclease domain-containing protein</fullName>
    </recommendedName>
</protein>
<feature type="coiled-coil region" evidence="1">
    <location>
        <begin position="200"/>
        <end position="227"/>
    </location>
</feature>
<dbReference type="InterPro" id="IPR058712">
    <property type="entry name" value="SRA_ScoMcrA"/>
</dbReference>
<proteinExistence type="predicted"/>
<evidence type="ECO:0000313" key="3">
    <source>
        <dbReference type="EMBL" id="GGI10910.1"/>
    </source>
</evidence>
<feature type="domain" description="HNH nuclease" evidence="2">
    <location>
        <begin position="243"/>
        <end position="302"/>
    </location>
</feature>
<keyword evidence="4" id="KW-1185">Reference proteome</keyword>
<dbReference type="Pfam" id="PF01844">
    <property type="entry name" value="HNH"/>
    <property type="match status" value="1"/>
</dbReference>
<organism evidence="3 4">
    <name type="scientific">Gottfriedia solisilvae</name>
    <dbReference type="NCBI Taxonomy" id="1516104"/>
    <lineage>
        <taxon>Bacteria</taxon>
        <taxon>Bacillati</taxon>
        <taxon>Bacillota</taxon>
        <taxon>Bacilli</taxon>
        <taxon>Bacillales</taxon>
        <taxon>Bacillaceae</taxon>
        <taxon>Gottfriedia</taxon>
    </lineage>
</organism>
<dbReference type="RefSeq" id="WP_235821373.1">
    <property type="nucleotide sequence ID" value="NZ_BMHB01000001.1"/>
</dbReference>
<dbReference type="Pfam" id="PF26348">
    <property type="entry name" value="SRA_ScoMcrA"/>
    <property type="match status" value="1"/>
</dbReference>
<dbReference type="Gene3D" id="1.10.30.50">
    <property type="match status" value="1"/>
</dbReference>
<dbReference type="EMBL" id="BMHB01000001">
    <property type="protein sequence ID" value="GGI10910.1"/>
    <property type="molecule type" value="Genomic_DNA"/>
</dbReference>
<name>A0A8J3EWC0_9BACI</name>
<dbReference type="SMART" id="SM00507">
    <property type="entry name" value="HNHc"/>
    <property type="match status" value="1"/>
</dbReference>
<dbReference type="InterPro" id="IPR002711">
    <property type="entry name" value="HNH"/>
</dbReference>
<dbReference type="GO" id="GO:0008270">
    <property type="term" value="F:zinc ion binding"/>
    <property type="evidence" value="ECO:0007669"/>
    <property type="project" value="InterPro"/>
</dbReference>
<evidence type="ECO:0000256" key="1">
    <source>
        <dbReference type="SAM" id="Coils"/>
    </source>
</evidence>
<dbReference type="AlphaFoldDB" id="A0A8J3EWC0"/>
<sequence>MIDQKELQAKLRKEYYNRVFSPDVIRKMVKAGMPIHFSGNYVLDEVVQWIDYKQSEIDGLEIGSIYTNNELVEIFVISNQGGMRRSHVTNSLVIFSDHTKMYDDKWYENILHYTGMGQNGNQDIMFGQNKTLLESNTNGISVYLFESFKSGKHTFVGQIKLVAEPYQATQKGQDGSERLVWIFPVQPLTDQFIEKEIIEVNQEDKEGEAAKLSIEELKKKALEANQKPGSRTTSATTYERDPFIAEFTKRRANGICDLCNLHAPFNNKIGDPYLESHHIEWLSKGGEDSIENTVALCPNCHKKMHIVNDLRDVRSLKEKYKSI</sequence>
<reference evidence="4" key="1">
    <citation type="journal article" date="2019" name="Int. J. Syst. Evol. Microbiol.">
        <title>The Global Catalogue of Microorganisms (GCM) 10K type strain sequencing project: providing services to taxonomists for standard genome sequencing and annotation.</title>
        <authorList>
            <consortium name="The Broad Institute Genomics Platform"/>
            <consortium name="The Broad Institute Genome Sequencing Center for Infectious Disease"/>
            <person name="Wu L."/>
            <person name="Ma J."/>
        </authorList>
    </citation>
    <scope>NUCLEOTIDE SEQUENCE [LARGE SCALE GENOMIC DNA]</scope>
    <source>
        <strain evidence="4">CGMCC 1.14993</strain>
    </source>
</reference>
<evidence type="ECO:0000259" key="2">
    <source>
        <dbReference type="SMART" id="SM00507"/>
    </source>
</evidence>
<dbReference type="GO" id="GO:0004519">
    <property type="term" value="F:endonuclease activity"/>
    <property type="evidence" value="ECO:0007669"/>
    <property type="project" value="InterPro"/>
</dbReference>
<dbReference type="CDD" id="cd00085">
    <property type="entry name" value="HNHc"/>
    <property type="match status" value="1"/>
</dbReference>